<protein>
    <submittedName>
        <fullName evidence="2">Type VI secretion system protein ImpB</fullName>
    </submittedName>
</protein>
<dbReference type="EMBL" id="FSRU01000002">
    <property type="protein sequence ID" value="SIO58912.1"/>
    <property type="molecule type" value="Genomic_DNA"/>
</dbReference>
<dbReference type="RefSeq" id="WP_074301615.1">
    <property type="nucleotide sequence ID" value="NZ_FSRU01000002.1"/>
</dbReference>
<dbReference type="Proteomes" id="UP000185151">
    <property type="component" value="Unassembled WGS sequence"/>
</dbReference>
<dbReference type="Pfam" id="PF05591">
    <property type="entry name" value="T6SS_VipA"/>
    <property type="match status" value="1"/>
</dbReference>
<dbReference type="PANTHER" id="PTHR35850">
    <property type="entry name" value="CYTOPLASMIC PROTEIN-RELATED"/>
    <property type="match status" value="1"/>
</dbReference>
<name>A0A1N6KQM9_9BURK</name>
<feature type="region of interest" description="Disordered" evidence="1">
    <location>
        <begin position="169"/>
        <end position="188"/>
    </location>
</feature>
<dbReference type="AlphaFoldDB" id="A0A1N6KQM9"/>
<dbReference type="NCBIfam" id="TIGR03358">
    <property type="entry name" value="VI_chp_5"/>
    <property type="match status" value="1"/>
</dbReference>
<gene>
    <name evidence="2" type="ORF">SAMN05444165_4324</name>
</gene>
<reference evidence="2 3" key="1">
    <citation type="submission" date="2016-11" db="EMBL/GenBank/DDBJ databases">
        <authorList>
            <person name="Jaros S."/>
            <person name="Januszkiewicz K."/>
            <person name="Wedrychowicz H."/>
        </authorList>
    </citation>
    <scope>NUCLEOTIDE SEQUENCE [LARGE SCALE GENOMIC DNA]</scope>
    <source>
        <strain evidence="2 3">GAS95</strain>
    </source>
</reference>
<organism evidence="2 3">
    <name type="scientific">Paraburkholderia phenazinium</name>
    <dbReference type="NCBI Taxonomy" id="60549"/>
    <lineage>
        <taxon>Bacteria</taxon>
        <taxon>Pseudomonadati</taxon>
        <taxon>Pseudomonadota</taxon>
        <taxon>Betaproteobacteria</taxon>
        <taxon>Burkholderiales</taxon>
        <taxon>Burkholderiaceae</taxon>
        <taxon>Paraburkholderia</taxon>
    </lineage>
</organism>
<keyword evidence="3" id="KW-1185">Reference proteome</keyword>
<accession>A0A1N6KQM9</accession>
<dbReference type="PANTHER" id="PTHR35850:SF1">
    <property type="entry name" value="TYPE VI SECRETION SYSTEM SHEATH PROTEIN TSSB1"/>
    <property type="match status" value="1"/>
</dbReference>
<dbReference type="PIRSF" id="PIRSF028301">
    <property type="entry name" value="UCP028301"/>
    <property type="match status" value="1"/>
</dbReference>
<dbReference type="OrthoDB" id="9789942at2"/>
<proteinExistence type="predicted"/>
<evidence type="ECO:0000256" key="1">
    <source>
        <dbReference type="SAM" id="MobiDB-lite"/>
    </source>
</evidence>
<sequence>MADSTQHWFERNRPPRVQITYDVETGNAIEKKELPLVVGILADLSGQPEKPLAKLSERRFVDIDRDNFNDVMNSIEPRVTLHVDNTLAADGSKLNVALKFQHIDDFDPVQIVQQIAPLKQLYDARLRLRDLLTKLDGNDELDKLLQDVVHNTQGLAEIKSAHPQDGVVAQLPAPAEPTEPAGDAPASA</sequence>
<dbReference type="InterPro" id="IPR008312">
    <property type="entry name" value="T6SS_TssB1"/>
</dbReference>
<evidence type="ECO:0000313" key="2">
    <source>
        <dbReference type="EMBL" id="SIO58912.1"/>
    </source>
</evidence>
<evidence type="ECO:0000313" key="3">
    <source>
        <dbReference type="Proteomes" id="UP000185151"/>
    </source>
</evidence>